<keyword evidence="4" id="KW-0812">Transmembrane</keyword>
<evidence type="ECO:0000313" key="7">
    <source>
        <dbReference type="Proteomes" id="UP001204953"/>
    </source>
</evidence>
<feature type="domain" description="HAMP" evidence="5">
    <location>
        <begin position="267"/>
        <end position="320"/>
    </location>
</feature>
<dbReference type="GO" id="GO:0016020">
    <property type="term" value="C:membrane"/>
    <property type="evidence" value="ECO:0007669"/>
    <property type="project" value="InterPro"/>
</dbReference>
<dbReference type="InterPro" id="IPR036097">
    <property type="entry name" value="HisK_dim/P_sf"/>
</dbReference>
<dbReference type="CDD" id="cd06225">
    <property type="entry name" value="HAMP"/>
    <property type="match status" value="1"/>
</dbReference>
<dbReference type="InterPro" id="IPR003660">
    <property type="entry name" value="HAMP_dom"/>
</dbReference>
<evidence type="ECO:0000256" key="2">
    <source>
        <dbReference type="ARBA" id="ARBA00012438"/>
    </source>
</evidence>
<keyword evidence="4" id="KW-1133">Transmembrane helix</keyword>
<organism evidence="6 7">
    <name type="scientific">Limnofasciculus baicalensis BBK-W-15</name>
    <dbReference type="NCBI Taxonomy" id="2699891"/>
    <lineage>
        <taxon>Bacteria</taxon>
        <taxon>Bacillati</taxon>
        <taxon>Cyanobacteriota</taxon>
        <taxon>Cyanophyceae</taxon>
        <taxon>Coleofasciculales</taxon>
        <taxon>Coleofasciculaceae</taxon>
        <taxon>Limnofasciculus</taxon>
        <taxon>Limnofasciculus baicalensis</taxon>
    </lineage>
</organism>
<evidence type="ECO:0000259" key="5">
    <source>
        <dbReference type="PROSITE" id="PS50885"/>
    </source>
</evidence>
<evidence type="ECO:0000256" key="4">
    <source>
        <dbReference type="SAM" id="Phobius"/>
    </source>
</evidence>
<dbReference type="Gene3D" id="1.10.287.130">
    <property type="match status" value="1"/>
</dbReference>
<dbReference type="SUPFAM" id="SSF158472">
    <property type="entry name" value="HAMP domain-like"/>
    <property type="match status" value="1"/>
</dbReference>
<dbReference type="InterPro" id="IPR003661">
    <property type="entry name" value="HisK_dim/P_dom"/>
</dbReference>
<dbReference type="RefSeq" id="WP_254010932.1">
    <property type="nucleotide sequence ID" value="NZ_JAMZMM010000041.1"/>
</dbReference>
<dbReference type="SMART" id="SM00304">
    <property type="entry name" value="HAMP"/>
    <property type="match status" value="1"/>
</dbReference>
<comment type="caution">
    <text evidence="6">The sequence shown here is derived from an EMBL/GenBank/DDBJ whole genome shotgun (WGS) entry which is preliminary data.</text>
</comment>
<evidence type="ECO:0000313" key="6">
    <source>
        <dbReference type="EMBL" id="MCP2728129.1"/>
    </source>
</evidence>
<dbReference type="AlphaFoldDB" id="A0AAE3KLI9"/>
<evidence type="ECO:0000256" key="1">
    <source>
        <dbReference type="ARBA" id="ARBA00000085"/>
    </source>
</evidence>
<evidence type="ECO:0000256" key="3">
    <source>
        <dbReference type="SAM" id="Coils"/>
    </source>
</evidence>
<dbReference type="Gene3D" id="6.10.340.10">
    <property type="match status" value="1"/>
</dbReference>
<dbReference type="Proteomes" id="UP001204953">
    <property type="component" value="Unassembled WGS sequence"/>
</dbReference>
<keyword evidence="7" id="KW-1185">Reference proteome</keyword>
<comment type="catalytic activity">
    <reaction evidence="1">
        <text>ATP + protein L-histidine = ADP + protein N-phospho-L-histidine.</text>
        <dbReference type="EC" id="2.7.13.3"/>
    </reaction>
</comment>
<feature type="non-terminal residue" evidence="6">
    <location>
        <position position="365"/>
    </location>
</feature>
<keyword evidence="4" id="KW-0472">Membrane</keyword>
<dbReference type="EMBL" id="JAMZMM010000041">
    <property type="protein sequence ID" value="MCP2728129.1"/>
    <property type="molecule type" value="Genomic_DNA"/>
</dbReference>
<sequence length="365" mass="40905">MQHTDSGIPPHNPVTTKGSHLAYRFSIMTKPLLLVNHLTRRWRIHQKIGCGYFLAVGIAVIGTTGGLIIGDSHYDKVRKELDIAVARLDLIQDLEKDFTAVTYYQKQIIDRHENNTISVNQIIQLHNNLIEVSSQLAILESSLNNYEDLESNGRKQIQSLFKICDSKLAVYNQVIQSLLEKLETETLTVKKSQEIKQIFVMNIKEDLVPNFKQLSDSLDQLVKSAEAQQQQAKDRVEEAKILRDSTIVGSIMLSIGIAGILAFYTSRAIARSIETVTRVAQQVTQESNFELQAPVTTEDEIGVLATSLNHLIQQVAIQIKELQQAQVQLIQSEKMSSLGRMVAGIAHEINNPVNFIHGNIGYINN</sequence>
<name>A0AAE3KLI9_9CYAN</name>
<dbReference type="Pfam" id="PF00672">
    <property type="entry name" value="HAMP"/>
    <property type="match status" value="1"/>
</dbReference>
<reference evidence="6" key="1">
    <citation type="submission" date="2022-06" db="EMBL/GenBank/DDBJ databases">
        <title>New cyanobacteria of genus Symplocastrum in benthos of Lake Baikal.</title>
        <authorList>
            <person name="Sorokovikova E."/>
            <person name="Tikhonova I."/>
            <person name="Krasnopeev A."/>
            <person name="Evseev P."/>
            <person name="Gladkikh A."/>
            <person name="Belykh O."/>
        </authorList>
    </citation>
    <scope>NUCLEOTIDE SEQUENCE</scope>
    <source>
        <strain evidence="6">BBK-W-15</strain>
    </source>
</reference>
<keyword evidence="3" id="KW-0175">Coiled coil</keyword>
<dbReference type="GO" id="GO:0000155">
    <property type="term" value="F:phosphorelay sensor kinase activity"/>
    <property type="evidence" value="ECO:0007669"/>
    <property type="project" value="InterPro"/>
</dbReference>
<dbReference type="EC" id="2.7.13.3" evidence="2"/>
<feature type="coiled-coil region" evidence="3">
    <location>
        <begin position="211"/>
        <end position="242"/>
    </location>
</feature>
<feature type="transmembrane region" description="Helical" evidence="4">
    <location>
        <begin position="50"/>
        <end position="69"/>
    </location>
</feature>
<dbReference type="SUPFAM" id="SSF47384">
    <property type="entry name" value="Homodimeric domain of signal transducing histidine kinase"/>
    <property type="match status" value="1"/>
</dbReference>
<accession>A0AAE3KLI9</accession>
<protein>
    <recommendedName>
        <fullName evidence="2">histidine kinase</fullName>
        <ecNumber evidence="2">2.7.13.3</ecNumber>
    </recommendedName>
</protein>
<gene>
    <name evidence="6" type="ORF">NJ959_06520</name>
</gene>
<dbReference type="PROSITE" id="PS50885">
    <property type="entry name" value="HAMP"/>
    <property type="match status" value="1"/>
</dbReference>
<proteinExistence type="predicted"/>
<dbReference type="CDD" id="cd00082">
    <property type="entry name" value="HisKA"/>
    <property type="match status" value="1"/>
</dbReference>